<feature type="non-terminal residue" evidence="1">
    <location>
        <position position="1"/>
    </location>
</feature>
<organism evidence="1 2">
    <name type="scientific">Racocetra persica</name>
    <dbReference type="NCBI Taxonomy" id="160502"/>
    <lineage>
        <taxon>Eukaryota</taxon>
        <taxon>Fungi</taxon>
        <taxon>Fungi incertae sedis</taxon>
        <taxon>Mucoromycota</taxon>
        <taxon>Glomeromycotina</taxon>
        <taxon>Glomeromycetes</taxon>
        <taxon>Diversisporales</taxon>
        <taxon>Gigasporaceae</taxon>
        <taxon>Racocetra</taxon>
    </lineage>
</organism>
<gene>
    <name evidence="1" type="ORF">RPERSI_LOCUS17012</name>
</gene>
<dbReference type="EMBL" id="CAJVQC010042936">
    <property type="protein sequence ID" value="CAG8776445.1"/>
    <property type="molecule type" value="Genomic_DNA"/>
</dbReference>
<sequence length="123" mass="13983">TKLSHQVGELLRELQQEYLISVSDNIASVIKSQEFFNDVECLARILYPAKEAIKAVEYKSTTLQMIFFHPKYHGAGLQIGRFQIIAKAALNIWKSLGGGDKSAGILLNQMKNYHEFIKPYDDH</sequence>
<accession>A0ACA9R471</accession>
<evidence type="ECO:0000313" key="1">
    <source>
        <dbReference type="EMBL" id="CAG8776445.1"/>
    </source>
</evidence>
<reference evidence="1" key="1">
    <citation type="submission" date="2021-06" db="EMBL/GenBank/DDBJ databases">
        <authorList>
            <person name="Kallberg Y."/>
            <person name="Tangrot J."/>
            <person name="Rosling A."/>
        </authorList>
    </citation>
    <scope>NUCLEOTIDE SEQUENCE</scope>
    <source>
        <strain evidence="1">MA461A</strain>
    </source>
</reference>
<keyword evidence="2" id="KW-1185">Reference proteome</keyword>
<evidence type="ECO:0000313" key="2">
    <source>
        <dbReference type="Proteomes" id="UP000789920"/>
    </source>
</evidence>
<comment type="caution">
    <text evidence="1">The sequence shown here is derived from an EMBL/GenBank/DDBJ whole genome shotgun (WGS) entry which is preliminary data.</text>
</comment>
<dbReference type="Proteomes" id="UP000789920">
    <property type="component" value="Unassembled WGS sequence"/>
</dbReference>
<proteinExistence type="predicted"/>
<name>A0ACA9R471_9GLOM</name>
<protein>
    <submittedName>
        <fullName evidence="1">20013_t:CDS:1</fullName>
    </submittedName>
</protein>